<feature type="domain" description="FBD" evidence="1">
    <location>
        <begin position="47"/>
        <end position="84"/>
    </location>
</feature>
<dbReference type="Gramene" id="TVU39656">
    <property type="protein sequence ID" value="TVU39656"/>
    <property type="gene ID" value="EJB05_13087"/>
</dbReference>
<dbReference type="InterPro" id="IPR055302">
    <property type="entry name" value="F-box_dom-containing"/>
</dbReference>
<dbReference type="InterPro" id="IPR006566">
    <property type="entry name" value="FBD"/>
</dbReference>
<dbReference type="Proteomes" id="UP000324897">
    <property type="component" value="Chromosome 4"/>
</dbReference>
<protein>
    <recommendedName>
        <fullName evidence="1">FBD domain-containing protein</fullName>
    </recommendedName>
</protein>
<gene>
    <name evidence="2" type="ORF">EJB05_13087</name>
</gene>
<evidence type="ECO:0000313" key="2">
    <source>
        <dbReference type="EMBL" id="TVU39656.1"/>
    </source>
</evidence>
<name>A0A5J9VVK0_9POAL</name>
<comment type="caution">
    <text evidence="2">The sequence shown here is derived from an EMBL/GenBank/DDBJ whole genome shotgun (WGS) entry which is preliminary data.</text>
</comment>
<evidence type="ECO:0000313" key="3">
    <source>
        <dbReference type="Proteomes" id="UP000324897"/>
    </source>
</evidence>
<evidence type="ECO:0000259" key="1">
    <source>
        <dbReference type="Pfam" id="PF08387"/>
    </source>
</evidence>
<keyword evidence="3" id="KW-1185">Reference proteome</keyword>
<dbReference type="AlphaFoldDB" id="A0A5J9VVK0"/>
<dbReference type="Pfam" id="PF08387">
    <property type="entry name" value="FBD"/>
    <property type="match status" value="1"/>
</dbReference>
<dbReference type="EMBL" id="RWGY01000007">
    <property type="protein sequence ID" value="TVU39656.1"/>
    <property type="molecule type" value="Genomic_DNA"/>
</dbReference>
<reference evidence="2 3" key="1">
    <citation type="journal article" date="2019" name="Sci. Rep.">
        <title>A high-quality genome of Eragrostis curvula grass provides insights into Poaceae evolution and supports new strategies to enhance forage quality.</title>
        <authorList>
            <person name="Carballo J."/>
            <person name="Santos B.A.C.M."/>
            <person name="Zappacosta D."/>
            <person name="Garbus I."/>
            <person name="Selva J.P."/>
            <person name="Gallo C.A."/>
            <person name="Diaz A."/>
            <person name="Albertini E."/>
            <person name="Caccamo M."/>
            <person name="Echenique V."/>
        </authorList>
    </citation>
    <scope>NUCLEOTIDE SEQUENCE [LARGE SCALE GENOMIC DNA]</scope>
    <source>
        <strain evidence="3">cv. Victoria</strain>
        <tissue evidence="2">Leaf</tissue>
    </source>
</reference>
<dbReference type="OrthoDB" id="1425134at2759"/>
<dbReference type="PANTHER" id="PTHR32141">
    <property type="match status" value="1"/>
</dbReference>
<feature type="non-terminal residue" evidence="2">
    <location>
        <position position="1"/>
    </location>
</feature>
<sequence length="120" mass="13776">MDAVSVMDAVRLSTKLRTMKILALEDVDRVDASEGFRSAGSYDKLIPIECLELHLKKVVLKGYEGKRSDVRFAKFFITNAQVLELLSVRFSNTSSCRISNEDWIAEQRRHLQLWNRSIIS</sequence>
<feature type="non-terminal residue" evidence="2">
    <location>
        <position position="120"/>
    </location>
</feature>
<proteinExistence type="predicted"/>
<dbReference type="PANTHER" id="PTHR32141:SF179">
    <property type="entry name" value="F-BOX DOMAIN-CONTAINING PROTEIN"/>
    <property type="match status" value="1"/>
</dbReference>
<organism evidence="2 3">
    <name type="scientific">Eragrostis curvula</name>
    <name type="common">weeping love grass</name>
    <dbReference type="NCBI Taxonomy" id="38414"/>
    <lineage>
        <taxon>Eukaryota</taxon>
        <taxon>Viridiplantae</taxon>
        <taxon>Streptophyta</taxon>
        <taxon>Embryophyta</taxon>
        <taxon>Tracheophyta</taxon>
        <taxon>Spermatophyta</taxon>
        <taxon>Magnoliopsida</taxon>
        <taxon>Liliopsida</taxon>
        <taxon>Poales</taxon>
        <taxon>Poaceae</taxon>
        <taxon>PACMAD clade</taxon>
        <taxon>Chloridoideae</taxon>
        <taxon>Eragrostideae</taxon>
        <taxon>Eragrostidinae</taxon>
        <taxon>Eragrostis</taxon>
    </lineage>
</organism>
<accession>A0A5J9VVK0</accession>